<keyword evidence="2" id="KW-0677">Repeat</keyword>
<evidence type="ECO:0000256" key="2">
    <source>
        <dbReference type="ARBA" id="ARBA00022737"/>
    </source>
</evidence>
<keyword evidence="1 4" id="KW-0245">EGF-like domain</keyword>
<dbReference type="PANTHER" id="PTHR24034">
    <property type="entry name" value="EGF-LIKE DOMAIN-CONTAINING PROTEIN"/>
    <property type="match status" value="1"/>
</dbReference>
<organism evidence="6 7">
    <name type="scientific">Oikopleura dioica</name>
    <name type="common">Tunicate</name>
    <dbReference type="NCBI Taxonomy" id="34765"/>
    <lineage>
        <taxon>Eukaryota</taxon>
        <taxon>Metazoa</taxon>
        <taxon>Chordata</taxon>
        <taxon>Tunicata</taxon>
        <taxon>Appendicularia</taxon>
        <taxon>Copelata</taxon>
        <taxon>Oikopleuridae</taxon>
        <taxon>Oikopleura</taxon>
    </lineage>
</organism>
<dbReference type="EMBL" id="OU015567">
    <property type="protein sequence ID" value="CAG5110344.1"/>
    <property type="molecule type" value="Genomic_DNA"/>
</dbReference>
<evidence type="ECO:0000259" key="5">
    <source>
        <dbReference type="PROSITE" id="PS50026"/>
    </source>
</evidence>
<reference evidence="6 7" key="1">
    <citation type="submission" date="2021-04" db="EMBL/GenBank/DDBJ databases">
        <authorList>
            <person name="Bliznina A."/>
        </authorList>
    </citation>
    <scope>NUCLEOTIDE SEQUENCE [LARGE SCALE GENOMIC DNA]</scope>
</reference>
<accession>A0ABN7T1P2</accession>
<dbReference type="Pfam" id="PF07645">
    <property type="entry name" value="EGF_CA"/>
    <property type="match status" value="1"/>
</dbReference>
<dbReference type="Proteomes" id="UP001158576">
    <property type="component" value="Chromosome 2"/>
</dbReference>
<evidence type="ECO:0000313" key="6">
    <source>
        <dbReference type="EMBL" id="CAG5110344.1"/>
    </source>
</evidence>
<dbReference type="SUPFAM" id="SSF57196">
    <property type="entry name" value="EGF/Laminin"/>
    <property type="match status" value="1"/>
</dbReference>
<dbReference type="InterPro" id="IPR000742">
    <property type="entry name" value="EGF"/>
</dbReference>
<keyword evidence="7" id="KW-1185">Reference proteome</keyword>
<feature type="domain" description="EGF-like" evidence="5">
    <location>
        <begin position="209"/>
        <end position="249"/>
    </location>
</feature>
<dbReference type="CDD" id="cd00054">
    <property type="entry name" value="EGF_CA"/>
    <property type="match status" value="1"/>
</dbReference>
<dbReference type="SMART" id="SM00179">
    <property type="entry name" value="EGF_CA"/>
    <property type="match status" value="1"/>
</dbReference>
<dbReference type="PROSITE" id="PS50026">
    <property type="entry name" value="EGF_3"/>
    <property type="match status" value="1"/>
</dbReference>
<name>A0ABN7T1P2_OIKDI</name>
<dbReference type="InterPro" id="IPR050751">
    <property type="entry name" value="ECM_structural_protein"/>
</dbReference>
<evidence type="ECO:0000256" key="3">
    <source>
        <dbReference type="ARBA" id="ARBA00023157"/>
    </source>
</evidence>
<dbReference type="InterPro" id="IPR001881">
    <property type="entry name" value="EGF-like_Ca-bd_dom"/>
</dbReference>
<dbReference type="InterPro" id="IPR049883">
    <property type="entry name" value="NOTCH1_EGF-like"/>
</dbReference>
<evidence type="ECO:0000313" key="7">
    <source>
        <dbReference type="Proteomes" id="UP001158576"/>
    </source>
</evidence>
<sequence>MKLSAFVFSTVFAGEDAPGINVPFEVEILGGKNCPITQGTALVAKFVTEVFVHNTVITIPVDGEAKDYKDYEVSLDHPDLKKPVRCGSKYSAKYIKKQDDNTIEFYCKGVGKTKKLGRLADEAKVYIKKNKVGKCVDFSGVEFHTVQEDLQVWSDWSDWGECYDDSYNRTRTCEGPFCEVEVEYETREEPCLICEAGYEANEDDTECVDVDECERGDACPMNSICTNEEGSHSCQCEDGLFGDDYNFCIERRACHPEGAGDCNCELLDVANATFITNTWNSTDSNCFYEFSVQLPDIPVNSWKVNIDWSSPVSIHGLWRARTDAAEASSHELQAAYFNVDDLMDFTIQVQSEESCSAVNPIENLSLCTEAAEESDRSDYTTFKMTTQTIVGEPLTFATTTKTPLNLSEESCDLVSFNPTNVWSEGEIMAGQYKISFELETSAYEWRIVLPIPDDSDVSPWTSVYADGSLTSHDWNAILQPGGNDFGMIIKSSGFEEKYAKFCYKTLLD</sequence>
<proteinExistence type="predicted"/>
<dbReference type="Gene3D" id="2.10.25.10">
    <property type="entry name" value="Laminin"/>
    <property type="match status" value="1"/>
</dbReference>
<evidence type="ECO:0000256" key="4">
    <source>
        <dbReference type="PROSITE-ProRule" id="PRU00076"/>
    </source>
</evidence>
<comment type="caution">
    <text evidence="4">Lacks conserved residue(s) required for the propagation of feature annotation.</text>
</comment>
<dbReference type="PANTHER" id="PTHR24034:SF89">
    <property type="entry name" value="COMPLEMENT COMPONENT C1Q RECEPTOR"/>
    <property type="match status" value="1"/>
</dbReference>
<gene>
    <name evidence="6" type="ORF">OKIOD_LOCUS13521</name>
</gene>
<evidence type="ECO:0000256" key="1">
    <source>
        <dbReference type="ARBA" id="ARBA00022536"/>
    </source>
</evidence>
<keyword evidence="3" id="KW-1015">Disulfide bond</keyword>
<protein>
    <submittedName>
        <fullName evidence="6">Oidioi.mRNA.OKI2018_I69.chr2.g4756.t1.cds</fullName>
    </submittedName>
</protein>